<evidence type="ECO:0000313" key="1">
    <source>
        <dbReference type="EMBL" id="CAL1532767.1"/>
    </source>
</evidence>
<dbReference type="AlphaFoldDB" id="A0AAV2HHC2"/>
<dbReference type="Proteomes" id="UP001497497">
    <property type="component" value="Unassembled WGS sequence"/>
</dbReference>
<name>A0AAV2HHC2_LYMST</name>
<accession>A0AAV2HHC2</accession>
<reference evidence="1 2" key="1">
    <citation type="submission" date="2024-04" db="EMBL/GenBank/DDBJ databases">
        <authorList>
            <consortium name="Genoscope - CEA"/>
            <person name="William W."/>
        </authorList>
    </citation>
    <scope>NUCLEOTIDE SEQUENCE [LARGE SCALE GENOMIC DNA]</scope>
</reference>
<dbReference type="PANTHER" id="PTHR31909:SF3">
    <property type="entry name" value="SIMILAR TO PROTEIN C20ORF85 HOMOLOG"/>
    <property type="match status" value="1"/>
</dbReference>
<comment type="caution">
    <text evidence="1">The sequence shown here is derived from an EMBL/GenBank/DDBJ whole genome shotgun (WGS) entry which is preliminary data.</text>
</comment>
<proteinExistence type="predicted"/>
<dbReference type="EMBL" id="CAXITT010000124">
    <property type="protein sequence ID" value="CAL1532767.1"/>
    <property type="molecule type" value="Genomic_DNA"/>
</dbReference>
<dbReference type="InterPro" id="IPR020339">
    <property type="entry name" value="C20orf85-like"/>
</dbReference>
<evidence type="ECO:0000313" key="2">
    <source>
        <dbReference type="Proteomes" id="UP001497497"/>
    </source>
</evidence>
<protein>
    <submittedName>
        <fullName evidence="1">Uncharacterized protein</fullName>
    </submittedName>
</protein>
<sequence length="147" mass="16643">MTTPAQQTYKSQGRALAGCNFVAQDQIWKDHVGHEHVATKSWPSHWSFLSTEYDELVREDFPNRKKDKSNKMAAKAAVKNLIEVRPVTPLDQYIHVQPSTRPVPKTTSGQVGWRSTDRVLALEKYGRYAKPKGGLVKQLNWPAEAVD</sequence>
<keyword evidence="2" id="KW-1185">Reference proteome</keyword>
<dbReference type="Pfam" id="PF14945">
    <property type="entry name" value="LLC1"/>
    <property type="match status" value="1"/>
</dbReference>
<dbReference type="PANTHER" id="PTHR31909">
    <property type="entry name" value="CHROMOSOME 20 ORF85 FAMILY MEMBER"/>
    <property type="match status" value="1"/>
</dbReference>
<organism evidence="1 2">
    <name type="scientific">Lymnaea stagnalis</name>
    <name type="common">Great pond snail</name>
    <name type="synonym">Helix stagnalis</name>
    <dbReference type="NCBI Taxonomy" id="6523"/>
    <lineage>
        <taxon>Eukaryota</taxon>
        <taxon>Metazoa</taxon>
        <taxon>Spiralia</taxon>
        <taxon>Lophotrochozoa</taxon>
        <taxon>Mollusca</taxon>
        <taxon>Gastropoda</taxon>
        <taxon>Heterobranchia</taxon>
        <taxon>Euthyneura</taxon>
        <taxon>Panpulmonata</taxon>
        <taxon>Hygrophila</taxon>
        <taxon>Lymnaeoidea</taxon>
        <taxon>Lymnaeidae</taxon>
        <taxon>Lymnaea</taxon>
    </lineage>
</organism>
<gene>
    <name evidence="1" type="ORF">GSLYS_00006785001</name>
</gene>